<keyword evidence="5 7" id="KW-0251">Elongation factor</keyword>
<evidence type="ECO:0000256" key="7">
    <source>
        <dbReference type="HAMAP-Rule" id="MF_00141"/>
    </source>
</evidence>
<dbReference type="InterPro" id="IPR015365">
    <property type="entry name" value="Elong-fact-P_C"/>
</dbReference>
<dbReference type="InterPro" id="IPR001059">
    <property type="entry name" value="Transl_elong_P/YeiP_cen"/>
</dbReference>
<protein>
    <recommendedName>
        <fullName evidence="7 8">Elongation factor P</fullName>
        <shortName evidence="7">EF-P</shortName>
    </recommendedName>
</protein>
<dbReference type="InterPro" id="IPR008991">
    <property type="entry name" value="Translation_prot_SH3-like_sf"/>
</dbReference>
<dbReference type="PANTHER" id="PTHR30053">
    <property type="entry name" value="ELONGATION FACTOR P"/>
    <property type="match status" value="1"/>
</dbReference>
<evidence type="ECO:0000259" key="11">
    <source>
        <dbReference type="SMART" id="SM01185"/>
    </source>
</evidence>
<dbReference type="CDD" id="cd04470">
    <property type="entry name" value="S1_EF-P_repeat_1"/>
    <property type="match status" value="1"/>
</dbReference>
<dbReference type="SUPFAM" id="SSF50104">
    <property type="entry name" value="Translation proteins SH3-like domain"/>
    <property type="match status" value="1"/>
</dbReference>
<comment type="subcellular location">
    <subcellularLocation>
        <location evidence="1 7">Cytoplasm</location>
    </subcellularLocation>
</comment>
<dbReference type="PIRSF" id="PIRSF005901">
    <property type="entry name" value="EF-P"/>
    <property type="match status" value="1"/>
</dbReference>
<comment type="pathway">
    <text evidence="2 7">Protein biosynthesis; polypeptide chain elongation.</text>
</comment>
<evidence type="ECO:0000256" key="1">
    <source>
        <dbReference type="ARBA" id="ARBA00004496"/>
    </source>
</evidence>
<dbReference type="Gene3D" id="2.40.50.140">
    <property type="entry name" value="Nucleic acid-binding proteins"/>
    <property type="match status" value="2"/>
</dbReference>
<name>A0A5J6N2S0_9PROT</name>
<dbReference type="UniPathway" id="UPA00345"/>
<dbReference type="InterPro" id="IPR012340">
    <property type="entry name" value="NA-bd_OB-fold"/>
</dbReference>
<organism evidence="12 13">
    <name type="scientific">Hypericibacter adhaerens</name>
    <dbReference type="NCBI Taxonomy" id="2602016"/>
    <lineage>
        <taxon>Bacteria</taxon>
        <taxon>Pseudomonadati</taxon>
        <taxon>Pseudomonadota</taxon>
        <taxon>Alphaproteobacteria</taxon>
        <taxon>Rhodospirillales</taxon>
        <taxon>Dongiaceae</taxon>
        <taxon>Hypericibacter</taxon>
    </lineage>
</organism>
<evidence type="ECO:0000256" key="8">
    <source>
        <dbReference type="NCBIfam" id="TIGR00038"/>
    </source>
</evidence>
<evidence type="ECO:0000256" key="4">
    <source>
        <dbReference type="ARBA" id="ARBA00022490"/>
    </source>
</evidence>
<dbReference type="Gene3D" id="2.30.30.30">
    <property type="match status" value="1"/>
</dbReference>
<sequence>MKLKGNEIRGGNVIEYNGRLWRVAKIHIVQMGNWRSYLQAELRDIRDGTKVNERFGSGDVVEKVQLEEKEYQFLFQDGSDYTFMDNETFEQITLNEEAIGEPHVFLQENMTVTIQSYEGQPLSVALPGTVTMTITEADPVVKGQTASSSYKPAKLENGVRILVPPHIGAGTRVVVNTADSSYVERAKD</sequence>
<dbReference type="GO" id="GO:0043043">
    <property type="term" value="P:peptide biosynthetic process"/>
    <property type="evidence" value="ECO:0007669"/>
    <property type="project" value="InterPro"/>
</dbReference>
<dbReference type="InterPro" id="IPR020599">
    <property type="entry name" value="Transl_elong_fac_P/YeiP"/>
</dbReference>
<dbReference type="HAMAP" id="MF_00141">
    <property type="entry name" value="EF_P"/>
    <property type="match status" value="1"/>
</dbReference>
<keyword evidence="4 7" id="KW-0963">Cytoplasm</keyword>
<dbReference type="SMART" id="SM01185">
    <property type="entry name" value="EFP"/>
    <property type="match status" value="1"/>
</dbReference>
<dbReference type="InterPro" id="IPR013852">
    <property type="entry name" value="Transl_elong_P/YeiP_CS"/>
</dbReference>
<dbReference type="FunFam" id="2.40.50.140:FF:000004">
    <property type="entry name" value="Elongation factor P"/>
    <property type="match status" value="1"/>
</dbReference>
<dbReference type="AlphaFoldDB" id="A0A5J6N2S0"/>
<dbReference type="FunFam" id="2.40.50.140:FF:000009">
    <property type="entry name" value="Elongation factor P"/>
    <property type="match status" value="1"/>
</dbReference>
<dbReference type="InterPro" id="IPR013185">
    <property type="entry name" value="Transl_elong_KOW-like"/>
</dbReference>
<accession>A0A5J6N2S0</accession>
<evidence type="ECO:0000259" key="10">
    <source>
        <dbReference type="SMART" id="SM00841"/>
    </source>
</evidence>
<feature type="domain" description="Elongation factor P C-terminal" evidence="10">
    <location>
        <begin position="130"/>
        <end position="185"/>
    </location>
</feature>
<dbReference type="InterPro" id="IPR011768">
    <property type="entry name" value="Transl_elongation_fac_P"/>
</dbReference>
<dbReference type="NCBIfam" id="NF001810">
    <property type="entry name" value="PRK00529.1"/>
    <property type="match status" value="1"/>
</dbReference>
<comment type="function">
    <text evidence="7">Involved in peptide bond synthesis. Stimulates efficient translation and peptide-bond synthesis on native or reconstituted 70S ribosomes in vitro. Probably functions indirectly by altering the affinity of the ribosome for aminoacyl-tRNA, thus increasing their reactivity as acceptors for peptidyl transferase.</text>
</comment>
<dbReference type="CDD" id="cd05794">
    <property type="entry name" value="S1_EF-P_repeat_2"/>
    <property type="match status" value="1"/>
</dbReference>
<evidence type="ECO:0000256" key="2">
    <source>
        <dbReference type="ARBA" id="ARBA00004815"/>
    </source>
</evidence>
<dbReference type="PANTHER" id="PTHR30053:SF14">
    <property type="entry name" value="TRANSLATION ELONGATION FACTOR KOW-LIKE DOMAIN-CONTAINING PROTEIN"/>
    <property type="match status" value="1"/>
</dbReference>
<dbReference type="PROSITE" id="PS01275">
    <property type="entry name" value="EFP"/>
    <property type="match status" value="1"/>
</dbReference>
<dbReference type="EMBL" id="CP042582">
    <property type="protein sequence ID" value="QEX24019.1"/>
    <property type="molecule type" value="Genomic_DNA"/>
</dbReference>
<dbReference type="RefSeq" id="WP_151119338.1">
    <property type="nucleotide sequence ID" value="NZ_CP042582.1"/>
</dbReference>
<dbReference type="Pfam" id="PF01132">
    <property type="entry name" value="EFP"/>
    <property type="match status" value="1"/>
</dbReference>
<evidence type="ECO:0000256" key="3">
    <source>
        <dbReference type="ARBA" id="ARBA00009479"/>
    </source>
</evidence>
<feature type="domain" description="Translation elongation factor P/YeiP central" evidence="11">
    <location>
        <begin position="68"/>
        <end position="122"/>
    </location>
</feature>
<dbReference type="KEGG" id="hadh:FRZ61_39600"/>
<dbReference type="SMART" id="SM00841">
    <property type="entry name" value="Elong-fact-P_C"/>
    <property type="match status" value="1"/>
</dbReference>
<dbReference type="Pfam" id="PF09285">
    <property type="entry name" value="Elong-fact-P_C"/>
    <property type="match status" value="1"/>
</dbReference>
<evidence type="ECO:0000313" key="12">
    <source>
        <dbReference type="EMBL" id="QEX24019.1"/>
    </source>
</evidence>
<proteinExistence type="inferred from homology"/>
<dbReference type="SUPFAM" id="SSF50249">
    <property type="entry name" value="Nucleic acid-binding proteins"/>
    <property type="match status" value="2"/>
</dbReference>
<keyword evidence="6 7" id="KW-0648">Protein biosynthesis</keyword>
<dbReference type="Pfam" id="PF08207">
    <property type="entry name" value="EFP_N"/>
    <property type="match status" value="1"/>
</dbReference>
<dbReference type="GO" id="GO:0005829">
    <property type="term" value="C:cytosol"/>
    <property type="evidence" value="ECO:0007669"/>
    <property type="project" value="UniProtKB-ARBA"/>
</dbReference>
<evidence type="ECO:0000256" key="5">
    <source>
        <dbReference type="ARBA" id="ARBA00022768"/>
    </source>
</evidence>
<dbReference type="NCBIfam" id="TIGR00038">
    <property type="entry name" value="efp"/>
    <property type="match status" value="1"/>
</dbReference>
<dbReference type="Proteomes" id="UP000325797">
    <property type="component" value="Chromosome"/>
</dbReference>
<dbReference type="InterPro" id="IPR014722">
    <property type="entry name" value="Rib_uL2_dom2"/>
</dbReference>
<dbReference type="GO" id="GO:0003746">
    <property type="term" value="F:translation elongation factor activity"/>
    <property type="evidence" value="ECO:0007669"/>
    <property type="project" value="UniProtKB-UniRule"/>
</dbReference>
<evidence type="ECO:0000256" key="6">
    <source>
        <dbReference type="ARBA" id="ARBA00022917"/>
    </source>
</evidence>
<comment type="similarity">
    <text evidence="3 7 9">Belongs to the elongation factor P family.</text>
</comment>
<keyword evidence="13" id="KW-1185">Reference proteome</keyword>
<dbReference type="OrthoDB" id="9801844at2"/>
<reference evidence="12 13" key="1">
    <citation type="submission" date="2019-08" db="EMBL/GenBank/DDBJ databases">
        <title>Hyperibacter terrae gen. nov., sp. nov. and Hyperibacter viscosus sp. nov., two new members in the family Rhodospirillaceae isolated from the rhizosphere of Hypericum perforatum.</title>
        <authorList>
            <person name="Noviana Z."/>
        </authorList>
    </citation>
    <scope>NUCLEOTIDE SEQUENCE [LARGE SCALE GENOMIC DNA]</scope>
    <source>
        <strain evidence="12 13">R5959</strain>
    </source>
</reference>
<evidence type="ECO:0000313" key="13">
    <source>
        <dbReference type="Proteomes" id="UP000325797"/>
    </source>
</evidence>
<gene>
    <name evidence="7 12" type="primary">efp</name>
    <name evidence="12" type="ORF">FRZ61_39600</name>
</gene>
<evidence type="ECO:0000256" key="9">
    <source>
        <dbReference type="RuleBase" id="RU004389"/>
    </source>
</evidence>